<dbReference type="PANTHER" id="PTHR24305:SF166">
    <property type="entry name" value="CYTOCHROME P450 12A4, MITOCHONDRIAL-RELATED"/>
    <property type="match status" value="1"/>
</dbReference>
<evidence type="ECO:0000313" key="7">
    <source>
        <dbReference type="Proteomes" id="UP001302367"/>
    </source>
</evidence>
<gene>
    <name evidence="4" type="ORF">CB0940_05842</name>
    <name evidence="5" type="ORF">RHO25_003046</name>
</gene>
<dbReference type="GO" id="GO:0020037">
    <property type="term" value="F:heme binding"/>
    <property type="evidence" value="ECO:0007669"/>
    <property type="project" value="InterPro"/>
</dbReference>
<feature type="binding site" description="axial binding residue" evidence="2">
    <location>
        <position position="494"/>
    </location>
    <ligand>
        <name>heme</name>
        <dbReference type="ChEBI" id="CHEBI:30413"/>
    </ligand>
    <ligandPart>
        <name>Fe</name>
        <dbReference type="ChEBI" id="CHEBI:18248"/>
    </ligandPart>
</feature>
<dbReference type="InterPro" id="IPR001128">
    <property type="entry name" value="Cyt_P450"/>
</dbReference>
<dbReference type="InterPro" id="IPR036396">
    <property type="entry name" value="Cyt_P450_sf"/>
</dbReference>
<evidence type="ECO:0000313" key="5">
    <source>
        <dbReference type="EMBL" id="WPA98434.1"/>
    </source>
</evidence>
<sequence>MLQKKDKPPYLQLFVAALIFVSIAIFLLPRLHQARSLRGLLFWIAVNGSLAFAIDRLILYPYFRSPLRKGFPLVFNGRLWCFNEALAALMEPSRGQTALSWFTKFQDEDAIRIYDPIIGDIVMPISPEALRDGLANQFQDYQKSPGLAKLYSLFGGKSVVFTSGTEYTKFKKAIHPLFSIQLVRKMHKISWDNAETLTDTLIERGMQKGFHDPWPTLFRYVLDSAGEGLLSYKFQALGSAWDSTPVKILQKAATPNRYSDLYNATSLFTPPGLLQSLPTRQMKSVNRAAQTLRNFGSKILEHAKELNQLSDKEPDDVLRRLAAEKNLTDEDIVESILTFLTAGAETTSAALAWSLHLLTLPENVQYQTELRTELQNRFEGIDADIPTHMDLANIPILHGIVQETLRLHPSVPLLPYVANRDTQMAGQFIPKGTTILYWIWALNRNPTHWGSNAGAMDPYRWINTDEHGVQRLNKHGGASSNYGFMSFFHGPRYCIGKEVSKATIRAAIARLILDFEISRDLSITLEPIPGGIGIVRPCKNLKLNFKPILAPQIQRHDSAHEVDV</sequence>
<dbReference type="Gene3D" id="1.10.630.10">
    <property type="entry name" value="Cytochrome P450"/>
    <property type="match status" value="1"/>
</dbReference>
<dbReference type="EMBL" id="LKMD01000102">
    <property type="protein sequence ID" value="PIA97550.1"/>
    <property type="molecule type" value="Genomic_DNA"/>
</dbReference>
<keyword evidence="7" id="KW-1185">Reference proteome</keyword>
<dbReference type="Pfam" id="PF00067">
    <property type="entry name" value="p450"/>
    <property type="match status" value="1"/>
</dbReference>
<dbReference type="GO" id="GO:0004497">
    <property type="term" value="F:monooxygenase activity"/>
    <property type="evidence" value="ECO:0007669"/>
    <property type="project" value="InterPro"/>
</dbReference>
<keyword evidence="3" id="KW-0472">Membrane</keyword>
<dbReference type="InterPro" id="IPR002401">
    <property type="entry name" value="Cyt_P450_E_grp-I"/>
</dbReference>
<reference evidence="5 7" key="2">
    <citation type="submission" date="2023-09" db="EMBL/GenBank/DDBJ databases">
        <title>Complete-Gapless Cercospora beticola genome.</title>
        <authorList>
            <person name="Wyatt N.A."/>
            <person name="Spanner R.E."/>
            <person name="Bolton M.D."/>
        </authorList>
    </citation>
    <scope>NUCLEOTIDE SEQUENCE [LARGE SCALE GENOMIC DNA]</scope>
    <source>
        <strain evidence="5">Cb09-40</strain>
    </source>
</reference>
<keyword evidence="2" id="KW-0479">Metal-binding</keyword>
<dbReference type="OrthoDB" id="1470350at2759"/>
<feature type="transmembrane region" description="Helical" evidence="3">
    <location>
        <begin position="40"/>
        <end position="63"/>
    </location>
</feature>
<proteinExistence type="inferred from homology"/>
<keyword evidence="3" id="KW-1133">Transmembrane helix</keyword>
<dbReference type="PRINTS" id="PR00385">
    <property type="entry name" value="P450"/>
</dbReference>
<dbReference type="InterPro" id="IPR050121">
    <property type="entry name" value="Cytochrome_P450_monoxygenase"/>
</dbReference>
<evidence type="ECO:0000313" key="6">
    <source>
        <dbReference type="Proteomes" id="UP000230605"/>
    </source>
</evidence>
<evidence type="ECO:0000313" key="4">
    <source>
        <dbReference type="EMBL" id="PIA97550.1"/>
    </source>
</evidence>
<protein>
    <submittedName>
        <fullName evidence="4">Cytochrome P450 94A1</fullName>
    </submittedName>
</protein>
<reference evidence="4 6" key="1">
    <citation type="submission" date="2015-10" db="EMBL/GenBank/DDBJ databases">
        <title>The cercosporin biosynthetic gene cluster was horizontally transferred to several fungal lineages and shown to be expanded in Cercospora beticola based on microsynteny with recipient genomes.</title>
        <authorList>
            <person name="De Jonge R."/>
            <person name="Ebert M.K."/>
            <person name="Suttle J.C."/>
            <person name="Jurick Ii W.M."/>
            <person name="Secor G.A."/>
            <person name="Thomma B.P."/>
            <person name="Van De Peer Y."/>
            <person name="Bolton M.D."/>
        </authorList>
    </citation>
    <scope>NUCLEOTIDE SEQUENCE [LARGE SCALE GENOMIC DNA]</scope>
    <source>
        <strain evidence="4 6">09-40</strain>
    </source>
</reference>
<accession>A0A2G5HYF3</accession>
<dbReference type="EMBL" id="CP134185">
    <property type="protein sequence ID" value="WPA98434.1"/>
    <property type="molecule type" value="Genomic_DNA"/>
</dbReference>
<evidence type="ECO:0000256" key="1">
    <source>
        <dbReference type="ARBA" id="ARBA00010617"/>
    </source>
</evidence>
<dbReference type="PRINTS" id="PR00463">
    <property type="entry name" value="EP450I"/>
</dbReference>
<feature type="transmembrane region" description="Helical" evidence="3">
    <location>
        <begin position="12"/>
        <end position="28"/>
    </location>
</feature>
<organism evidence="4 6">
    <name type="scientific">Cercospora beticola</name>
    <name type="common">Sugarbeet leaf spot fungus</name>
    <dbReference type="NCBI Taxonomy" id="122368"/>
    <lineage>
        <taxon>Eukaryota</taxon>
        <taxon>Fungi</taxon>
        <taxon>Dikarya</taxon>
        <taxon>Ascomycota</taxon>
        <taxon>Pezizomycotina</taxon>
        <taxon>Dothideomycetes</taxon>
        <taxon>Dothideomycetidae</taxon>
        <taxon>Mycosphaerellales</taxon>
        <taxon>Mycosphaerellaceae</taxon>
        <taxon>Cercospora</taxon>
    </lineage>
</organism>
<dbReference type="Proteomes" id="UP000230605">
    <property type="component" value="Chromosome 2"/>
</dbReference>
<dbReference type="GO" id="GO:0016705">
    <property type="term" value="F:oxidoreductase activity, acting on paired donors, with incorporation or reduction of molecular oxygen"/>
    <property type="evidence" value="ECO:0007669"/>
    <property type="project" value="InterPro"/>
</dbReference>
<dbReference type="GO" id="GO:0005506">
    <property type="term" value="F:iron ion binding"/>
    <property type="evidence" value="ECO:0007669"/>
    <property type="project" value="InterPro"/>
</dbReference>
<evidence type="ECO:0000256" key="3">
    <source>
        <dbReference type="SAM" id="Phobius"/>
    </source>
</evidence>
<comment type="similarity">
    <text evidence="1">Belongs to the cytochrome P450 family.</text>
</comment>
<keyword evidence="2" id="KW-0408">Iron</keyword>
<comment type="cofactor">
    <cofactor evidence="2">
        <name>heme</name>
        <dbReference type="ChEBI" id="CHEBI:30413"/>
    </cofactor>
</comment>
<dbReference type="SUPFAM" id="SSF48264">
    <property type="entry name" value="Cytochrome P450"/>
    <property type="match status" value="1"/>
</dbReference>
<dbReference type="PANTHER" id="PTHR24305">
    <property type="entry name" value="CYTOCHROME P450"/>
    <property type="match status" value="1"/>
</dbReference>
<dbReference type="AlphaFoldDB" id="A0A2G5HYF3"/>
<evidence type="ECO:0000256" key="2">
    <source>
        <dbReference type="PIRSR" id="PIRSR602401-1"/>
    </source>
</evidence>
<keyword evidence="3" id="KW-0812">Transmembrane</keyword>
<keyword evidence="2" id="KW-0349">Heme</keyword>
<dbReference type="Proteomes" id="UP001302367">
    <property type="component" value="Chromosome 2"/>
</dbReference>
<name>A0A2G5HYF3_CERBT</name>